<evidence type="ECO:0000313" key="3">
    <source>
        <dbReference type="EMBL" id="GAA0149362.1"/>
    </source>
</evidence>
<dbReference type="AlphaFoldDB" id="A0AAV3PCA3"/>
<proteinExistence type="predicted"/>
<dbReference type="Gene3D" id="1.20.1530.20">
    <property type="match status" value="1"/>
</dbReference>
<dbReference type="Proteomes" id="UP001454036">
    <property type="component" value="Unassembled WGS sequence"/>
</dbReference>
<accession>A0AAV3PCA3</accession>
<gene>
    <name evidence="3" type="ORF">LIER_08559</name>
</gene>
<dbReference type="EMBL" id="BAABME010001391">
    <property type="protein sequence ID" value="GAA0149362.1"/>
    <property type="molecule type" value="Genomic_DNA"/>
</dbReference>
<keyword evidence="2" id="KW-1133">Transmembrane helix</keyword>
<keyword evidence="2" id="KW-0472">Membrane</keyword>
<feature type="transmembrane region" description="Helical" evidence="2">
    <location>
        <begin position="12"/>
        <end position="34"/>
    </location>
</feature>
<protein>
    <submittedName>
        <fullName evidence="3">Uncharacterized protein</fullName>
    </submittedName>
</protein>
<comment type="subcellular location">
    <subcellularLocation>
        <location evidence="1">Membrane</location>
        <topology evidence="1">Multi-pass membrane protein</topology>
    </subcellularLocation>
</comment>
<name>A0AAV3PCA3_LITER</name>
<dbReference type="GO" id="GO:0016020">
    <property type="term" value="C:membrane"/>
    <property type="evidence" value="ECO:0007669"/>
    <property type="project" value="UniProtKB-SubCell"/>
</dbReference>
<comment type="caution">
    <text evidence="3">The sequence shown here is derived from an EMBL/GenBank/DDBJ whole genome shotgun (WGS) entry which is preliminary data.</text>
</comment>
<keyword evidence="4" id="KW-1185">Reference proteome</keyword>
<reference evidence="3 4" key="1">
    <citation type="submission" date="2024-01" db="EMBL/GenBank/DDBJ databases">
        <title>The complete chloroplast genome sequence of Lithospermum erythrorhizon: insights into the phylogenetic relationship among Boraginaceae species and the maternal lineages of purple gromwells.</title>
        <authorList>
            <person name="Okada T."/>
            <person name="Watanabe K."/>
        </authorList>
    </citation>
    <scope>NUCLEOTIDE SEQUENCE [LARGE SCALE GENOMIC DNA]</scope>
</reference>
<organism evidence="3 4">
    <name type="scientific">Lithospermum erythrorhizon</name>
    <name type="common">Purple gromwell</name>
    <name type="synonym">Lithospermum officinale var. erythrorhizon</name>
    <dbReference type="NCBI Taxonomy" id="34254"/>
    <lineage>
        <taxon>Eukaryota</taxon>
        <taxon>Viridiplantae</taxon>
        <taxon>Streptophyta</taxon>
        <taxon>Embryophyta</taxon>
        <taxon>Tracheophyta</taxon>
        <taxon>Spermatophyta</taxon>
        <taxon>Magnoliopsida</taxon>
        <taxon>eudicotyledons</taxon>
        <taxon>Gunneridae</taxon>
        <taxon>Pentapetalae</taxon>
        <taxon>asterids</taxon>
        <taxon>lamiids</taxon>
        <taxon>Boraginales</taxon>
        <taxon>Boraginaceae</taxon>
        <taxon>Boraginoideae</taxon>
        <taxon>Lithospermeae</taxon>
        <taxon>Lithospermum</taxon>
    </lineage>
</organism>
<evidence type="ECO:0000256" key="2">
    <source>
        <dbReference type="SAM" id="Phobius"/>
    </source>
</evidence>
<evidence type="ECO:0000256" key="1">
    <source>
        <dbReference type="ARBA" id="ARBA00004141"/>
    </source>
</evidence>
<evidence type="ECO:0000313" key="4">
    <source>
        <dbReference type="Proteomes" id="UP001454036"/>
    </source>
</evidence>
<sequence>MPSLGMLFGKVLELPVSLSVGLILLACCPGGVWLGEYKVSGGSVGRAATPSPVIAQRLISAFVVERCRSP</sequence>
<keyword evidence="2" id="KW-0812">Transmembrane</keyword>
<dbReference type="InterPro" id="IPR038770">
    <property type="entry name" value="Na+/solute_symporter_sf"/>
</dbReference>